<dbReference type="Pfam" id="PF01494">
    <property type="entry name" value="FAD_binding_3"/>
    <property type="match status" value="2"/>
</dbReference>
<keyword evidence="3" id="KW-0285">Flavoprotein</keyword>
<proteinExistence type="inferred from homology"/>
<dbReference type="GO" id="GO:0005739">
    <property type="term" value="C:mitochondrion"/>
    <property type="evidence" value="ECO:0007669"/>
    <property type="project" value="TreeGrafter"/>
</dbReference>
<feature type="domain" description="FAD-binding" evidence="7">
    <location>
        <begin position="342"/>
        <end position="387"/>
    </location>
</feature>
<dbReference type="PANTHER" id="PTHR43876:SF7">
    <property type="entry name" value="UBIQUINONE BIOSYNTHESIS MONOOXYGENASE COQ6, MITOCHONDRIAL"/>
    <property type="match status" value="1"/>
</dbReference>
<dbReference type="PANTHER" id="PTHR43876">
    <property type="entry name" value="UBIQUINONE BIOSYNTHESIS MONOOXYGENASE COQ6, MITOCHONDRIAL"/>
    <property type="match status" value="1"/>
</dbReference>
<keyword evidence="5" id="KW-0560">Oxidoreductase</keyword>
<evidence type="ECO:0000256" key="6">
    <source>
        <dbReference type="ARBA" id="ARBA00023033"/>
    </source>
</evidence>
<evidence type="ECO:0000256" key="4">
    <source>
        <dbReference type="ARBA" id="ARBA00022827"/>
    </source>
</evidence>
<keyword evidence="9" id="KW-1185">Reference proteome</keyword>
<evidence type="ECO:0000313" key="9">
    <source>
        <dbReference type="Proteomes" id="UP000198406"/>
    </source>
</evidence>
<keyword evidence="8" id="KW-0830">Ubiquinone</keyword>
<accession>A0A1Z5KMP9</accession>
<dbReference type="GO" id="GO:0006744">
    <property type="term" value="P:ubiquinone biosynthetic process"/>
    <property type="evidence" value="ECO:0007669"/>
    <property type="project" value="InterPro"/>
</dbReference>
<gene>
    <name evidence="8" type="ORF">FisN_13Hh345</name>
</gene>
<protein>
    <submittedName>
        <fullName evidence="8">Ubiquinone biosynthesis monooxygenase Coq6</fullName>
    </submittedName>
</protein>
<dbReference type="InterPro" id="IPR036188">
    <property type="entry name" value="FAD/NAD-bd_sf"/>
</dbReference>
<dbReference type="GO" id="GO:0071949">
    <property type="term" value="F:FAD binding"/>
    <property type="evidence" value="ECO:0007669"/>
    <property type="project" value="InterPro"/>
</dbReference>
<dbReference type="InterPro" id="IPR051205">
    <property type="entry name" value="UbiH/COQ6_monooxygenase"/>
</dbReference>
<dbReference type="EMBL" id="BDSP01000259">
    <property type="protein sequence ID" value="GAX27569.1"/>
    <property type="molecule type" value="Genomic_DNA"/>
</dbReference>
<dbReference type="PRINTS" id="PR00420">
    <property type="entry name" value="RNGMNOXGNASE"/>
</dbReference>
<evidence type="ECO:0000259" key="7">
    <source>
        <dbReference type="Pfam" id="PF01494"/>
    </source>
</evidence>
<dbReference type="GO" id="GO:0004497">
    <property type="term" value="F:monooxygenase activity"/>
    <property type="evidence" value="ECO:0007669"/>
    <property type="project" value="UniProtKB-KW"/>
</dbReference>
<dbReference type="InterPro" id="IPR010971">
    <property type="entry name" value="UbiH/COQ6"/>
</dbReference>
<comment type="caution">
    <text evidence="8">The sequence shown here is derived from an EMBL/GenBank/DDBJ whole genome shotgun (WGS) entry which is preliminary data.</text>
</comment>
<feature type="domain" description="FAD-binding" evidence="7">
    <location>
        <begin position="25"/>
        <end position="278"/>
    </location>
</feature>
<reference evidence="8 9" key="1">
    <citation type="journal article" date="2015" name="Plant Cell">
        <title>Oil accumulation by the oleaginous diatom Fistulifera solaris as revealed by the genome and transcriptome.</title>
        <authorList>
            <person name="Tanaka T."/>
            <person name="Maeda Y."/>
            <person name="Veluchamy A."/>
            <person name="Tanaka M."/>
            <person name="Abida H."/>
            <person name="Marechal E."/>
            <person name="Bowler C."/>
            <person name="Muto M."/>
            <person name="Sunaga Y."/>
            <person name="Tanaka M."/>
            <person name="Yoshino T."/>
            <person name="Taniguchi T."/>
            <person name="Fukuda Y."/>
            <person name="Nemoto M."/>
            <person name="Matsumoto M."/>
            <person name="Wong P.S."/>
            <person name="Aburatani S."/>
            <person name="Fujibuchi W."/>
        </authorList>
    </citation>
    <scope>NUCLEOTIDE SEQUENCE [LARGE SCALE GENOMIC DNA]</scope>
    <source>
        <strain evidence="8 9">JPCC DA0580</strain>
    </source>
</reference>
<organism evidence="8 9">
    <name type="scientific">Fistulifera solaris</name>
    <name type="common">Oleaginous diatom</name>
    <dbReference type="NCBI Taxonomy" id="1519565"/>
    <lineage>
        <taxon>Eukaryota</taxon>
        <taxon>Sar</taxon>
        <taxon>Stramenopiles</taxon>
        <taxon>Ochrophyta</taxon>
        <taxon>Bacillariophyta</taxon>
        <taxon>Bacillariophyceae</taxon>
        <taxon>Bacillariophycidae</taxon>
        <taxon>Naviculales</taxon>
        <taxon>Naviculaceae</taxon>
        <taxon>Fistulifera</taxon>
    </lineage>
</organism>
<dbReference type="AlphaFoldDB" id="A0A1Z5KMP9"/>
<dbReference type="InParanoid" id="A0A1Z5KMP9"/>
<dbReference type="SUPFAM" id="SSF51905">
    <property type="entry name" value="FAD/NAD(P)-binding domain"/>
    <property type="match status" value="1"/>
</dbReference>
<evidence type="ECO:0000256" key="2">
    <source>
        <dbReference type="ARBA" id="ARBA00005349"/>
    </source>
</evidence>
<dbReference type="GO" id="GO:0016705">
    <property type="term" value="F:oxidoreductase activity, acting on paired donors, with incorporation or reduction of molecular oxygen"/>
    <property type="evidence" value="ECO:0007669"/>
    <property type="project" value="InterPro"/>
</dbReference>
<sequence>MLSATLLRKTAHSQTLRYLSTKESVDVLIVGGGVVGLGMAAALQRTLPHLQVRVLEAAAPPSSPPLSAVPHPRSYALSPASLQFLQLTDSPQNSLGYYQRMQVWEARQPAFLNFGIEDLSSSTEECLGAVAEDSFLVQTLTSRLAPDTIHYETTVTYWQLPSQTSQGLVTLNTGTRLQYQLLVAADGANSPIRRKLGIASHVHEYGEMALTCTVEIDSSMQDCAFQRFVGDDGILALLPTRSNRHAIVVWSTRPEQVEYWKKVPTAQLMEHWNQLFQQGPQRLDPLFPRTDIPVLSNLQYGTEKVWEMIQYGSTLASVTHRGAQQSFLLPPQLLQTASPLLSFPLQLRQVTRYTAPRVALVGDAAHSVHPMAGQGLNLGLQDVQCLLQNVQKADDAGMDLATFLENGYEQSRQQQVLATVQGIHALHQLFRSQSTALQHLKTLGMNVVQTVPPVRSLLVQAACGGVGL</sequence>
<keyword evidence="6 8" id="KW-0503">Monooxygenase</keyword>
<evidence type="ECO:0000313" key="8">
    <source>
        <dbReference type="EMBL" id="GAX27569.1"/>
    </source>
</evidence>
<dbReference type="NCBIfam" id="TIGR01988">
    <property type="entry name" value="Ubi-OHases"/>
    <property type="match status" value="1"/>
</dbReference>
<evidence type="ECO:0000256" key="5">
    <source>
        <dbReference type="ARBA" id="ARBA00023002"/>
    </source>
</evidence>
<comment type="similarity">
    <text evidence="2">Belongs to the UbiH/COQ6 family.</text>
</comment>
<evidence type="ECO:0000256" key="3">
    <source>
        <dbReference type="ARBA" id="ARBA00022630"/>
    </source>
</evidence>
<name>A0A1Z5KMP9_FISSO</name>
<dbReference type="Proteomes" id="UP000198406">
    <property type="component" value="Unassembled WGS sequence"/>
</dbReference>
<dbReference type="InterPro" id="IPR002938">
    <property type="entry name" value="FAD-bd"/>
</dbReference>
<dbReference type="Gene3D" id="3.50.50.60">
    <property type="entry name" value="FAD/NAD(P)-binding domain"/>
    <property type="match status" value="2"/>
</dbReference>
<evidence type="ECO:0000256" key="1">
    <source>
        <dbReference type="ARBA" id="ARBA00001974"/>
    </source>
</evidence>
<comment type="cofactor">
    <cofactor evidence="1">
        <name>FAD</name>
        <dbReference type="ChEBI" id="CHEBI:57692"/>
    </cofactor>
</comment>
<dbReference type="OrthoDB" id="683240at2759"/>
<keyword evidence="4" id="KW-0274">FAD</keyword>